<dbReference type="OrthoDB" id="2433584at2"/>
<dbReference type="AlphaFoldDB" id="A0A1T2XMT2"/>
<name>A0A1T2XMT2_9BACL</name>
<dbReference type="Pfam" id="PF11079">
    <property type="entry name" value="YqhG"/>
    <property type="match status" value="1"/>
</dbReference>
<protein>
    <submittedName>
        <fullName evidence="1">Uncharacterized protein</fullName>
    </submittedName>
</protein>
<proteinExistence type="predicted"/>
<dbReference type="Proteomes" id="UP000190188">
    <property type="component" value="Unassembled WGS sequence"/>
</dbReference>
<sequence length="293" mass="34089">MVMSAKQVQQYVLRYLDTTNCHIIEKSPGHVIVKLSPQADRELTNRPYYWGYVDRTGVEPETMKFCFIFDRNKMSDLPPDPPPGPGMNAFRLLKEDVPYGSRRLDQFFQAAKTGGSYVHLFEQPTSEQKSIPASTPYEPWLGLNIKIEFACDMKREELHSLGISMITGEIAEQFCDDMLTRKMTPRLPANVHVTRGSMTLSRAKNMLEQYVEKKLKSYDDTWAVEARDRLKDEIARIDSYYEVLLKTDDEEQKKTVEDQYANRTQELTWQYDPRIRVSVINCGIFHIRAHDMQ</sequence>
<dbReference type="STRING" id="1324314.BVG16_02285"/>
<keyword evidence="2" id="KW-1185">Reference proteome</keyword>
<comment type="caution">
    <text evidence="1">The sequence shown here is derived from an EMBL/GenBank/DDBJ whole genome shotgun (WGS) entry which is preliminary data.</text>
</comment>
<organism evidence="1 2">
    <name type="scientific">Paenibacillus selenitireducens</name>
    <dbReference type="NCBI Taxonomy" id="1324314"/>
    <lineage>
        <taxon>Bacteria</taxon>
        <taxon>Bacillati</taxon>
        <taxon>Bacillota</taxon>
        <taxon>Bacilli</taxon>
        <taxon>Bacillales</taxon>
        <taxon>Paenibacillaceae</taxon>
        <taxon>Paenibacillus</taxon>
    </lineage>
</organism>
<dbReference type="RefSeq" id="WP_078496907.1">
    <property type="nucleotide sequence ID" value="NZ_MSZX01000001.1"/>
</dbReference>
<dbReference type="EMBL" id="MSZX01000001">
    <property type="protein sequence ID" value="OPA81179.1"/>
    <property type="molecule type" value="Genomic_DNA"/>
</dbReference>
<reference evidence="1 2" key="1">
    <citation type="submission" date="2017-01" db="EMBL/GenBank/DDBJ databases">
        <title>Genome analysis of Paenibacillus selenitrireducens ES3-24.</title>
        <authorList>
            <person name="Xu D."/>
            <person name="Yao R."/>
            <person name="Zheng S."/>
        </authorList>
    </citation>
    <scope>NUCLEOTIDE SEQUENCE [LARGE SCALE GENOMIC DNA]</scope>
    <source>
        <strain evidence="1 2">ES3-24</strain>
    </source>
</reference>
<evidence type="ECO:0000313" key="2">
    <source>
        <dbReference type="Proteomes" id="UP000190188"/>
    </source>
</evidence>
<accession>A0A1T2XMT2</accession>
<evidence type="ECO:0000313" key="1">
    <source>
        <dbReference type="EMBL" id="OPA81179.1"/>
    </source>
</evidence>
<dbReference type="InterPro" id="IPR024562">
    <property type="entry name" value="YqhG"/>
</dbReference>
<gene>
    <name evidence="1" type="ORF">BVG16_02285</name>
</gene>